<dbReference type="InterPro" id="IPR027417">
    <property type="entry name" value="P-loop_NTPase"/>
</dbReference>
<dbReference type="PANTHER" id="PTHR30121:SF12">
    <property type="entry name" value="TYPE IV SECRETION SYSTEM PROTEIN CAGE"/>
    <property type="match status" value="1"/>
</dbReference>
<evidence type="ECO:0000313" key="6">
    <source>
        <dbReference type="Proteomes" id="UP000595197"/>
    </source>
</evidence>
<evidence type="ECO:0000256" key="3">
    <source>
        <dbReference type="ARBA" id="ARBA00022840"/>
    </source>
</evidence>
<dbReference type="InterPro" id="IPR018145">
    <property type="entry name" value="CagE_TrbE_VirB_cntrl_dom"/>
</dbReference>
<dbReference type="SUPFAM" id="SSF52540">
    <property type="entry name" value="P-loop containing nucleoside triphosphate hydrolases"/>
    <property type="match status" value="1"/>
</dbReference>
<comment type="similarity">
    <text evidence="1">Belongs to the TrbE/VirB4 family.</text>
</comment>
<dbReference type="PANTHER" id="PTHR30121">
    <property type="entry name" value="UNCHARACTERIZED PROTEIN YJGR-RELATED"/>
    <property type="match status" value="1"/>
</dbReference>
<keyword evidence="2" id="KW-0547">Nucleotide-binding</keyword>
<dbReference type="Pfam" id="PF03135">
    <property type="entry name" value="CagE_TrbE_VirB"/>
    <property type="match status" value="1"/>
</dbReference>
<proteinExistence type="inferred from homology"/>
<evidence type="ECO:0000256" key="2">
    <source>
        <dbReference type="ARBA" id="ARBA00022741"/>
    </source>
</evidence>
<dbReference type="InterPro" id="IPR003593">
    <property type="entry name" value="AAA+_ATPase"/>
</dbReference>
<protein>
    <submittedName>
        <fullName evidence="5">Conjugal transfer protein TrbE</fullName>
    </submittedName>
</protein>
<name>A0ABX7B697_9PROT</name>
<accession>A0ABX7B697</accession>
<dbReference type="Proteomes" id="UP000595197">
    <property type="component" value="Chromosome"/>
</dbReference>
<dbReference type="RefSeq" id="WP_201076695.1">
    <property type="nucleotide sequence ID" value="NZ_CP067420.1"/>
</dbReference>
<dbReference type="EMBL" id="CP067420">
    <property type="protein sequence ID" value="QQP89905.1"/>
    <property type="molecule type" value="Genomic_DNA"/>
</dbReference>
<keyword evidence="3" id="KW-0067">ATP-binding</keyword>
<gene>
    <name evidence="5" type="ORF">IGS68_01090</name>
</gene>
<reference evidence="5" key="1">
    <citation type="submission" date="2021-02" db="EMBL/GenBank/DDBJ databases">
        <title>Skermanella TT6 skin isolate.</title>
        <authorList>
            <person name="Lee K."/>
            <person name="Ganzorig M."/>
        </authorList>
    </citation>
    <scope>NUCLEOTIDE SEQUENCE</scope>
    <source>
        <strain evidence="5">TT6</strain>
    </source>
</reference>
<evidence type="ECO:0000259" key="4">
    <source>
        <dbReference type="SMART" id="SM00382"/>
    </source>
</evidence>
<dbReference type="Gene3D" id="3.40.50.300">
    <property type="entry name" value="P-loop containing nucleotide triphosphate hydrolases"/>
    <property type="match status" value="2"/>
</dbReference>
<sequence>MLNLKEYREQPRSLADYLPYAALPFGQYPFVMAQKDGSLLALIRYRGPDLESTTTSVLVTYYAGLGTMLKHLGDRWAVHLIADRFYTSEYPDADWPCHAAALFDLERRNLVQGSGRQLESDYVLALTYLPPGDASSRLEGLLIEGEDGEREGSGIEQVDYFAHRVTEIGDMLRAFMPLARLLNGDDLLTFLHHPLGLERHQVAMPEVPMFLDSLLAEQPVWPGMRVGIGYTEDANGTSRPERYLVTVGVRGYPSSTHAGMLDDLNSLGFEYRWSTRAITLGSQQSLRAVQTRVNRWGSQRRGFMTLIAEHVLREPSERVNHEAVAKHADALAALQEVAEGLVSMAYVTPTITVWHENLGQALDNAKKVVGLLTAKHFIARVETFNAFEAWLGSLPGSCYANVRQPLVNTMNLAHLAPLSAVWAGESWNGELNGPALMRVITEGNTPFHFNFHHDDVGHSVIYGPTGAGKSVLLSSVALQCLRYPGARVYAFDKDRSIRLTTLCAGGRFHDIGAQGGTPGFQPLAYIDAPAELTWATEWLYDLFGKAGLELTPEQKNHVAEKLASLATSPVGERSLTVLRARLGDRDLKDALKPFCVGGAFGHLLDGDRDTLHLGRWQAFEMGSLLKQPSAAVPVMTYLFHRIEESLDGSPTLLIIDEGWRFLDDTTFAKKIEDWLLTLRKKKVAVIFTTQTISSIASSKVAPIIWDNCLTRIYLPNAAANDPQTRGYYSAQGLNDRQVDLIASARRKRQYYYASAAGNRLFELGLGELGLALVGSSDPDDHKLADSLLASGGADVFLPAFLRAKGLDWAADMVDPDGVTRHLISQAAE</sequence>
<feature type="domain" description="AAA+ ATPase" evidence="4">
    <location>
        <begin position="455"/>
        <end position="709"/>
    </location>
</feature>
<dbReference type="InterPro" id="IPR051162">
    <property type="entry name" value="T4SS_component"/>
</dbReference>
<keyword evidence="6" id="KW-1185">Reference proteome</keyword>
<organism evidence="5 6">
    <name type="scientific">Skermanella cutis</name>
    <dbReference type="NCBI Taxonomy" id="2775420"/>
    <lineage>
        <taxon>Bacteria</taxon>
        <taxon>Pseudomonadati</taxon>
        <taxon>Pseudomonadota</taxon>
        <taxon>Alphaproteobacteria</taxon>
        <taxon>Rhodospirillales</taxon>
        <taxon>Azospirillaceae</taxon>
        <taxon>Skermanella</taxon>
    </lineage>
</organism>
<evidence type="ECO:0000256" key="1">
    <source>
        <dbReference type="ARBA" id="ARBA00006512"/>
    </source>
</evidence>
<dbReference type="SMART" id="SM00382">
    <property type="entry name" value="AAA"/>
    <property type="match status" value="1"/>
</dbReference>
<evidence type="ECO:0000313" key="5">
    <source>
        <dbReference type="EMBL" id="QQP89905.1"/>
    </source>
</evidence>